<dbReference type="InterPro" id="IPR011041">
    <property type="entry name" value="Quinoprot_gluc/sorb_DH_b-prop"/>
</dbReference>
<dbReference type="EMBL" id="JAGQHR010000576">
    <property type="protein sequence ID" value="MCA9729110.1"/>
    <property type="molecule type" value="Genomic_DNA"/>
</dbReference>
<proteinExistence type="predicted"/>
<reference evidence="3" key="2">
    <citation type="journal article" date="2021" name="Microbiome">
        <title>Successional dynamics and alternative stable states in a saline activated sludge microbial community over 9 years.</title>
        <authorList>
            <person name="Wang Y."/>
            <person name="Ye J."/>
            <person name="Ju F."/>
            <person name="Liu L."/>
            <person name="Boyd J.A."/>
            <person name="Deng Y."/>
            <person name="Parks D.H."/>
            <person name="Jiang X."/>
            <person name="Yin X."/>
            <person name="Woodcroft B.J."/>
            <person name="Tyson G.W."/>
            <person name="Hugenholtz P."/>
            <person name="Polz M.F."/>
            <person name="Zhang T."/>
        </authorList>
    </citation>
    <scope>NUCLEOTIDE SEQUENCE</scope>
    <source>
        <strain evidence="3">HKST-UBA01</strain>
    </source>
</reference>
<dbReference type="InterPro" id="IPR026444">
    <property type="entry name" value="Secre_tail"/>
</dbReference>
<reference evidence="3" key="1">
    <citation type="submission" date="2020-04" db="EMBL/GenBank/DDBJ databases">
        <authorList>
            <person name="Zhang T."/>
        </authorList>
    </citation>
    <scope>NUCLEOTIDE SEQUENCE</scope>
    <source>
        <strain evidence="3">HKST-UBA01</strain>
    </source>
</reference>
<dbReference type="Proteomes" id="UP000697710">
    <property type="component" value="Unassembled WGS sequence"/>
</dbReference>
<comment type="caution">
    <text evidence="3">The sequence shown here is derived from an EMBL/GenBank/DDBJ whole genome shotgun (WGS) entry which is preliminary data.</text>
</comment>
<feature type="signal peptide" evidence="1">
    <location>
        <begin position="1"/>
        <end position="33"/>
    </location>
</feature>
<evidence type="ECO:0000256" key="1">
    <source>
        <dbReference type="SAM" id="SignalP"/>
    </source>
</evidence>
<protein>
    <submittedName>
        <fullName evidence="3">PQQ-dependent sugar dehydrogenase</fullName>
    </submittedName>
</protein>
<dbReference type="Gene3D" id="2.60.40.4070">
    <property type="match status" value="1"/>
</dbReference>
<dbReference type="InterPro" id="IPR011042">
    <property type="entry name" value="6-blade_b-propeller_TolB-like"/>
</dbReference>
<evidence type="ECO:0000313" key="3">
    <source>
        <dbReference type="EMBL" id="MCA9729110.1"/>
    </source>
</evidence>
<dbReference type="Pfam" id="PF07995">
    <property type="entry name" value="GSDH"/>
    <property type="match status" value="1"/>
</dbReference>
<sequence length="503" mass="54871">MRCATRVICFVHHRSIAGLVGSVILLSASGASAAHLEKIVDNIQKPIYLTAPPGDPRLFFIEEEGRIRIVEDGQLLPTPFLDISTLLEYDGLFQGLLGMAFHPDYATNGYFYVNYTMTGGDTRVSRFQVSANPDVADAGSESVVLTVAQPGYDHNGGYIAFGPDDGYLYVAMGDGGYGGTHHLNAQDPTKLLGKLLRLDVDVPSGYQIPLDNPFVGVAGYREEIWAIGLRSPWGMTFDRDTHDLWIADVGLKSWEEVNFQPASSTGGENYGWSLMEATHCNIPPSGCDDGSLTHPVYEYPHGPGCSVNGGFVYRGAQIPGLHGCYFFSDWCTSKIWSFRYDGSDLTELTDRSGELGPPPGDSFSYLAGFGQDADGELYVIDWNWFGQNQGQIFKIVPDASEVPIDVPGSTASLLQLTTPRPNPFRSQTRFGVVASVRGQASVSIHDASGRLVWSERVMTEPTITTWLDWSGRDADGGSQPSGIYLLRVQLGDQIESTVLQLVR</sequence>
<keyword evidence="1" id="KW-0732">Signal</keyword>
<dbReference type="SUPFAM" id="SSF50952">
    <property type="entry name" value="Soluble quinoprotein glucose dehydrogenase"/>
    <property type="match status" value="1"/>
</dbReference>
<dbReference type="NCBIfam" id="TIGR04183">
    <property type="entry name" value="Por_Secre_tail"/>
    <property type="match status" value="1"/>
</dbReference>
<accession>A0A956M375</accession>
<name>A0A956M375_UNCEI</name>
<organism evidence="3 4">
    <name type="scientific">Eiseniibacteriota bacterium</name>
    <dbReference type="NCBI Taxonomy" id="2212470"/>
    <lineage>
        <taxon>Bacteria</taxon>
        <taxon>Candidatus Eiseniibacteriota</taxon>
    </lineage>
</organism>
<dbReference type="InterPro" id="IPR012938">
    <property type="entry name" value="Glc/Sorbosone_DH"/>
</dbReference>
<dbReference type="PANTHER" id="PTHR19328">
    <property type="entry name" value="HEDGEHOG-INTERACTING PROTEIN"/>
    <property type="match status" value="1"/>
</dbReference>
<evidence type="ECO:0000313" key="4">
    <source>
        <dbReference type="Proteomes" id="UP000697710"/>
    </source>
</evidence>
<dbReference type="Gene3D" id="2.120.10.30">
    <property type="entry name" value="TolB, C-terminal domain"/>
    <property type="match status" value="1"/>
</dbReference>
<dbReference type="AlphaFoldDB" id="A0A956M375"/>
<feature type="chain" id="PRO_5037215018" evidence="1">
    <location>
        <begin position="34"/>
        <end position="503"/>
    </location>
</feature>
<gene>
    <name evidence="3" type="ORF">KC729_15580</name>
</gene>
<dbReference type="PANTHER" id="PTHR19328:SF75">
    <property type="entry name" value="ALDOSE SUGAR DEHYDROGENASE YLII"/>
    <property type="match status" value="1"/>
</dbReference>
<evidence type="ECO:0000259" key="2">
    <source>
        <dbReference type="Pfam" id="PF07995"/>
    </source>
</evidence>
<feature type="domain" description="Glucose/Sorbosone dehydrogenase" evidence="2">
    <location>
        <begin position="46"/>
        <end position="345"/>
    </location>
</feature>